<sequence length="730" mass="80505">MINFRQLAMTLRTKFSKQRSKTPLIFQLEAVECGAASLAMILAHYKKYLSLEELRVSCGVSRNGSRASHIVNAARKYGLLATGFRKEPAELRTMSLPMIIFWNFNHFVVVDGFEGDTVLVNDPGLGRRRIDAEEFDQSFTGIVLAFEKGPAFVPSGRPPNLFRSLRQRLGGTRQGLIYLILIGLSLVIPGLVIPIFSSVFIDRVLIGGLQSWLFPLLSGMLLTSVLLALLTWLQKYYLIKLDAKIALSTSARFFWHVLRLPVGFYQQRSAGDIGSRLAISERIANILSEDLVGAVLSLMTATFFASMMLFYDVSMTLVTVAVVLLNVVVMRFVAVRQIELNQRMAIDRGKVIGTSMNGLRLIETLKASGSESDFFTRWAGYQARLTNSMQQMNRTSIILNLIPKFLTGVSSIFILGIGGMRVMQGGMSIGMLVAFQALAQSFVNPVNALVALSGKMQGFQGDMDRLDDVMRSPVENITAVEENAENLLCAKLEGHLELRNVTFGYSRLEPPLLKNFSLTLQPGQRIALVGASGCGKSTVSKLVIGLCEPWEGSILFDGKPRNAWPRQQLLNSVAAVDQDICIFSGTVRENLNMWDTTIPHKVVVDAARDACVHDVISSRPGGYDSVVAEGGGNFSGGQRQRLEIARALSSNPRLLILDEATSALDPLTEKIVENNLRRRGCSCLVVAHRLSAIRDCDEIILLDKGVVMERGSHQDLIELNGHYARLISNE</sequence>
<keyword evidence="6" id="KW-0547">Nucleotide-binding</keyword>
<dbReference type="PANTHER" id="PTHR24221">
    <property type="entry name" value="ATP-BINDING CASSETTE SUB-FAMILY B"/>
    <property type="match status" value="1"/>
</dbReference>
<dbReference type="InterPro" id="IPR017871">
    <property type="entry name" value="ABC_transporter-like_CS"/>
</dbReference>
<keyword evidence="5" id="KW-0354">Hemolysis</keyword>
<evidence type="ECO:0000256" key="7">
    <source>
        <dbReference type="ARBA" id="ARBA00022840"/>
    </source>
</evidence>
<dbReference type="FunFam" id="3.40.50.300:FF:000299">
    <property type="entry name" value="ABC transporter ATP-binding protein/permease"/>
    <property type="match status" value="1"/>
</dbReference>
<evidence type="ECO:0000256" key="8">
    <source>
        <dbReference type="ARBA" id="ARBA00022927"/>
    </source>
</evidence>
<evidence type="ECO:0000256" key="1">
    <source>
        <dbReference type="ARBA" id="ARBA00004651"/>
    </source>
</evidence>
<feature type="transmembrane region" description="Helical" evidence="15">
    <location>
        <begin position="291"/>
        <end position="311"/>
    </location>
</feature>
<evidence type="ECO:0000256" key="10">
    <source>
        <dbReference type="ARBA" id="ARBA00023136"/>
    </source>
</evidence>
<dbReference type="CDD" id="cd18569">
    <property type="entry name" value="ABC_6TM_NHLM_bacteriocin"/>
    <property type="match status" value="1"/>
</dbReference>
<gene>
    <name evidence="19" type="ORF">S2091_2530</name>
</gene>
<evidence type="ECO:0000256" key="12">
    <source>
        <dbReference type="ARBA" id="ARBA00055355"/>
    </source>
</evidence>
<evidence type="ECO:0000259" key="17">
    <source>
        <dbReference type="PROSITE" id="PS50929"/>
    </source>
</evidence>
<proteinExistence type="inferred from homology"/>
<dbReference type="NCBIfam" id="TIGR03796">
    <property type="entry name" value="NHLM_micro_ABC1"/>
    <property type="match status" value="1"/>
</dbReference>
<comment type="subcellular location">
    <subcellularLocation>
        <location evidence="1">Cell membrane</location>
        <topology evidence="1">Multi-pass membrane protein</topology>
    </subcellularLocation>
</comment>
<evidence type="ECO:0000256" key="3">
    <source>
        <dbReference type="ARBA" id="ARBA00022475"/>
    </source>
</evidence>
<keyword evidence="2" id="KW-0813">Transport</keyword>
<comment type="function">
    <text evidence="12">Involved in the export of calmodulin-sensitive adenylate cyclase-hemolysin (cyclolysin).</text>
</comment>
<dbReference type="SUPFAM" id="SSF90123">
    <property type="entry name" value="ABC transporter transmembrane region"/>
    <property type="match status" value="1"/>
</dbReference>
<keyword evidence="10 15" id="KW-0472">Membrane</keyword>
<dbReference type="GO" id="GO:0015031">
    <property type="term" value="P:protein transport"/>
    <property type="evidence" value="ECO:0007669"/>
    <property type="project" value="UniProtKB-KW"/>
</dbReference>
<feature type="transmembrane region" description="Helical" evidence="15">
    <location>
        <begin position="397"/>
        <end position="417"/>
    </location>
</feature>
<dbReference type="Pfam" id="PF00664">
    <property type="entry name" value="ABC_membrane"/>
    <property type="match status" value="1"/>
</dbReference>
<dbReference type="GO" id="GO:0006508">
    <property type="term" value="P:proteolysis"/>
    <property type="evidence" value="ECO:0007669"/>
    <property type="project" value="InterPro"/>
</dbReference>
<feature type="transmembrane region" description="Helical" evidence="15">
    <location>
        <begin position="176"/>
        <end position="200"/>
    </location>
</feature>
<evidence type="ECO:0000256" key="4">
    <source>
        <dbReference type="ARBA" id="ARBA00022692"/>
    </source>
</evidence>
<comment type="caution">
    <text evidence="19">The sequence shown here is derived from an EMBL/GenBank/DDBJ whole genome shotgun (WGS) entry which is preliminary data.</text>
</comment>
<feature type="domain" description="Peptidase C39" evidence="18">
    <location>
        <begin position="27"/>
        <end position="146"/>
    </location>
</feature>
<dbReference type="Proteomes" id="UP000237839">
    <property type="component" value="Unassembled WGS sequence"/>
</dbReference>
<dbReference type="PROSITE" id="PS50893">
    <property type="entry name" value="ABC_TRANSPORTER_2"/>
    <property type="match status" value="1"/>
</dbReference>
<dbReference type="SMART" id="SM00382">
    <property type="entry name" value="AAA"/>
    <property type="match status" value="1"/>
</dbReference>
<evidence type="ECO:0000256" key="11">
    <source>
        <dbReference type="ARBA" id="ARBA00043264"/>
    </source>
</evidence>
<evidence type="ECO:0000256" key="14">
    <source>
        <dbReference type="ARBA" id="ARBA00072252"/>
    </source>
</evidence>
<keyword evidence="11" id="KW-0080">Bacteriocin transport</keyword>
<dbReference type="GO" id="GO:0043213">
    <property type="term" value="P:bacteriocin transport"/>
    <property type="evidence" value="ECO:0007669"/>
    <property type="project" value="UniProtKB-KW"/>
</dbReference>
<dbReference type="InterPro" id="IPR039421">
    <property type="entry name" value="Type_1_exporter"/>
</dbReference>
<keyword evidence="4 15" id="KW-0812">Transmembrane</keyword>
<evidence type="ECO:0000259" key="18">
    <source>
        <dbReference type="PROSITE" id="PS50990"/>
    </source>
</evidence>
<dbReference type="AlphaFoldDB" id="A0A2S9GYM4"/>
<keyword evidence="3" id="KW-1003">Cell membrane</keyword>
<dbReference type="InterPro" id="IPR036640">
    <property type="entry name" value="ABC1_TM_sf"/>
</dbReference>
<feature type="transmembrane region" description="Helical" evidence="15">
    <location>
        <begin position="212"/>
        <end position="233"/>
    </location>
</feature>
<dbReference type="GO" id="GO:0005524">
    <property type="term" value="F:ATP binding"/>
    <property type="evidence" value="ECO:0007669"/>
    <property type="project" value="UniProtKB-KW"/>
</dbReference>
<feature type="domain" description="ABC transmembrane type-1" evidence="17">
    <location>
        <begin position="179"/>
        <end position="458"/>
    </location>
</feature>
<protein>
    <recommendedName>
        <fullName evidence="14">Cyclolysin secretion/processing ATP-binding protein CyaB</fullName>
    </recommendedName>
</protein>
<keyword evidence="5" id="KW-0204">Cytolysis</keyword>
<dbReference type="PROSITE" id="PS00211">
    <property type="entry name" value="ABC_TRANSPORTER_1"/>
    <property type="match status" value="1"/>
</dbReference>
<evidence type="ECO:0000256" key="6">
    <source>
        <dbReference type="ARBA" id="ARBA00022741"/>
    </source>
</evidence>
<accession>A0A2S9GYM4</accession>
<dbReference type="RefSeq" id="WP_207769693.1">
    <property type="nucleotide sequence ID" value="NZ_PUGF01000011.1"/>
</dbReference>
<keyword evidence="8" id="KW-0653">Protein transport</keyword>
<evidence type="ECO:0000256" key="13">
    <source>
        <dbReference type="ARBA" id="ARBA00061173"/>
    </source>
</evidence>
<dbReference type="GO" id="GO:0005886">
    <property type="term" value="C:plasma membrane"/>
    <property type="evidence" value="ECO:0007669"/>
    <property type="project" value="UniProtKB-SubCell"/>
</dbReference>
<dbReference type="EMBL" id="PUGF01000011">
    <property type="protein sequence ID" value="PRC92800.1"/>
    <property type="molecule type" value="Genomic_DNA"/>
</dbReference>
<dbReference type="SUPFAM" id="SSF52540">
    <property type="entry name" value="P-loop containing nucleoside triphosphate hydrolases"/>
    <property type="match status" value="1"/>
</dbReference>
<keyword evidence="7 19" id="KW-0067">ATP-binding</keyword>
<evidence type="ECO:0000313" key="19">
    <source>
        <dbReference type="EMBL" id="PRC92800.1"/>
    </source>
</evidence>
<organism evidence="19 20">
    <name type="scientific">Solimicrobium silvestre</name>
    <dbReference type="NCBI Taxonomy" id="2099400"/>
    <lineage>
        <taxon>Bacteria</taxon>
        <taxon>Pseudomonadati</taxon>
        <taxon>Pseudomonadota</taxon>
        <taxon>Betaproteobacteria</taxon>
        <taxon>Burkholderiales</taxon>
        <taxon>Oxalobacteraceae</taxon>
        <taxon>Solimicrobium</taxon>
    </lineage>
</organism>
<dbReference type="Gene3D" id="1.20.1560.10">
    <property type="entry name" value="ABC transporter type 1, transmembrane domain"/>
    <property type="match status" value="1"/>
</dbReference>
<dbReference type="InterPro" id="IPR003439">
    <property type="entry name" value="ABC_transporter-like_ATP-bd"/>
</dbReference>
<reference evidence="19 20" key="1">
    <citation type="submission" date="2018-02" db="EMBL/GenBank/DDBJ databases">
        <title>Solimicrobium silvestre gen. nov., sp. nov., isolated from alpine forest soil.</title>
        <authorList>
            <person name="Margesin R."/>
            <person name="Albuquerque L."/>
            <person name="Zhang D.-C."/>
            <person name="Froufe H.J.C."/>
            <person name="Severino R."/>
            <person name="Roxo I."/>
            <person name="Egas C."/>
            <person name="Da Costa M.S."/>
        </authorList>
    </citation>
    <scope>NUCLEOTIDE SEQUENCE [LARGE SCALE GENOMIC DNA]</scope>
    <source>
        <strain evidence="19 20">S20-91</strain>
    </source>
</reference>
<dbReference type="Pfam" id="PF00005">
    <property type="entry name" value="ABC_tran"/>
    <property type="match status" value="1"/>
</dbReference>
<evidence type="ECO:0000256" key="9">
    <source>
        <dbReference type="ARBA" id="ARBA00022989"/>
    </source>
</evidence>
<dbReference type="InterPro" id="IPR005074">
    <property type="entry name" value="Peptidase_C39"/>
</dbReference>
<dbReference type="GO" id="GO:0140359">
    <property type="term" value="F:ABC-type transporter activity"/>
    <property type="evidence" value="ECO:0007669"/>
    <property type="project" value="InterPro"/>
</dbReference>
<keyword evidence="20" id="KW-1185">Reference proteome</keyword>
<dbReference type="Pfam" id="PF03412">
    <property type="entry name" value="Peptidase_C39"/>
    <property type="match status" value="1"/>
</dbReference>
<evidence type="ECO:0000313" key="20">
    <source>
        <dbReference type="Proteomes" id="UP000237839"/>
    </source>
</evidence>
<evidence type="ECO:0000256" key="5">
    <source>
        <dbReference type="ARBA" id="ARBA00022735"/>
    </source>
</evidence>
<dbReference type="PROSITE" id="PS50990">
    <property type="entry name" value="PEPTIDASE_C39"/>
    <property type="match status" value="1"/>
</dbReference>
<dbReference type="GO" id="GO:0034040">
    <property type="term" value="F:ATPase-coupled lipid transmembrane transporter activity"/>
    <property type="evidence" value="ECO:0007669"/>
    <property type="project" value="TreeGrafter"/>
</dbReference>
<dbReference type="GO" id="GO:0031640">
    <property type="term" value="P:killing of cells of another organism"/>
    <property type="evidence" value="ECO:0007669"/>
    <property type="project" value="UniProtKB-KW"/>
</dbReference>
<dbReference type="GO" id="GO:0008233">
    <property type="term" value="F:peptidase activity"/>
    <property type="evidence" value="ECO:0007669"/>
    <property type="project" value="InterPro"/>
</dbReference>
<dbReference type="InterPro" id="IPR022514">
    <property type="entry name" value="NHPM_micro_ABC1"/>
</dbReference>
<name>A0A2S9GYM4_9BURK</name>
<dbReference type="PANTHER" id="PTHR24221:SF654">
    <property type="entry name" value="ATP-BINDING CASSETTE SUB-FAMILY B MEMBER 6"/>
    <property type="match status" value="1"/>
</dbReference>
<evidence type="ECO:0000256" key="2">
    <source>
        <dbReference type="ARBA" id="ARBA00022448"/>
    </source>
</evidence>
<feature type="domain" description="ABC transporter" evidence="16">
    <location>
        <begin position="496"/>
        <end position="729"/>
    </location>
</feature>
<evidence type="ECO:0000259" key="16">
    <source>
        <dbReference type="PROSITE" id="PS50893"/>
    </source>
</evidence>
<dbReference type="InterPro" id="IPR027417">
    <property type="entry name" value="P-loop_NTPase"/>
</dbReference>
<dbReference type="Gene3D" id="3.90.70.10">
    <property type="entry name" value="Cysteine proteinases"/>
    <property type="match status" value="1"/>
</dbReference>
<evidence type="ECO:0000256" key="15">
    <source>
        <dbReference type="SAM" id="Phobius"/>
    </source>
</evidence>
<comment type="similarity">
    <text evidence="13">Belongs to the ABC transporter superfamily. Cyclolysin exporter (TC 3.A.1.109.2) family.</text>
</comment>
<dbReference type="GO" id="GO:0016887">
    <property type="term" value="F:ATP hydrolysis activity"/>
    <property type="evidence" value="ECO:0007669"/>
    <property type="project" value="InterPro"/>
</dbReference>
<dbReference type="Gene3D" id="3.40.50.300">
    <property type="entry name" value="P-loop containing nucleotide triphosphate hydrolases"/>
    <property type="match status" value="1"/>
</dbReference>
<feature type="transmembrane region" description="Helical" evidence="15">
    <location>
        <begin position="317"/>
        <end position="334"/>
    </location>
</feature>
<dbReference type="PROSITE" id="PS50929">
    <property type="entry name" value="ABC_TM1F"/>
    <property type="match status" value="1"/>
</dbReference>
<dbReference type="InterPro" id="IPR011527">
    <property type="entry name" value="ABC1_TM_dom"/>
</dbReference>
<dbReference type="InterPro" id="IPR003593">
    <property type="entry name" value="AAA+_ATPase"/>
</dbReference>
<keyword evidence="9 15" id="KW-1133">Transmembrane helix</keyword>